<keyword evidence="1" id="KW-0812">Transmembrane</keyword>
<reference evidence="2" key="1">
    <citation type="submission" date="2021-05" db="EMBL/GenBank/DDBJ databases">
        <authorList>
            <person name="Alioto T."/>
            <person name="Alioto T."/>
            <person name="Gomez Garrido J."/>
        </authorList>
    </citation>
    <scope>NUCLEOTIDE SEQUENCE</scope>
</reference>
<name>A0A8D8KIY4_CULPI</name>
<dbReference type="EMBL" id="HBUE01327694">
    <property type="protein sequence ID" value="CAG6591600.1"/>
    <property type="molecule type" value="Transcribed_RNA"/>
</dbReference>
<proteinExistence type="predicted"/>
<keyword evidence="1" id="KW-0472">Membrane</keyword>
<organism evidence="2">
    <name type="scientific">Culex pipiens</name>
    <name type="common">House mosquito</name>
    <dbReference type="NCBI Taxonomy" id="7175"/>
    <lineage>
        <taxon>Eukaryota</taxon>
        <taxon>Metazoa</taxon>
        <taxon>Ecdysozoa</taxon>
        <taxon>Arthropoda</taxon>
        <taxon>Hexapoda</taxon>
        <taxon>Insecta</taxon>
        <taxon>Pterygota</taxon>
        <taxon>Neoptera</taxon>
        <taxon>Endopterygota</taxon>
        <taxon>Diptera</taxon>
        <taxon>Nematocera</taxon>
        <taxon>Culicoidea</taxon>
        <taxon>Culicidae</taxon>
        <taxon>Culicinae</taxon>
        <taxon>Culicini</taxon>
        <taxon>Culex</taxon>
        <taxon>Culex</taxon>
    </lineage>
</organism>
<keyword evidence="1" id="KW-1133">Transmembrane helix</keyword>
<protein>
    <submittedName>
        <fullName evidence="2">(northern house mosquito) hypothetical protein</fullName>
    </submittedName>
</protein>
<feature type="transmembrane region" description="Helical" evidence="1">
    <location>
        <begin position="12"/>
        <end position="31"/>
    </location>
</feature>
<sequence length="113" mass="13091">MFTLVNKSKFFTHLNTVIFRIAFLSVLHYLLSNIFSYTLIKANNGSQTILFRQPNNVFDNQNVDFGVCDCVFFMLSDIPLARIQRCKFSFNKKGFNFLQLLLVCFTKKSGKLS</sequence>
<dbReference type="EMBL" id="HBUE01221056">
    <property type="protein sequence ID" value="CAG6539559.1"/>
    <property type="molecule type" value="Transcribed_RNA"/>
</dbReference>
<dbReference type="AlphaFoldDB" id="A0A8D8KIY4"/>
<evidence type="ECO:0000256" key="1">
    <source>
        <dbReference type="SAM" id="Phobius"/>
    </source>
</evidence>
<accession>A0A8D8KIY4</accession>
<evidence type="ECO:0000313" key="2">
    <source>
        <dbReference type="EMBL" id="CAG6591600.1"/>
    </source>
</evidence>